<keyword evidence="1" id="KW-0812">Transmembrane</keyword>
<dbReference type="AlphaFoldDB" id="A0A2A6B3C9"/>
<organism evidence="8 9">
    <name type="scientific">Pristionchus pacificus</name>
    <name type="common">Parasitic nematode worm</name>
    <dbReference type="NCBI Taxonomy" id="54126"/>
    <lineage>
        <taxon>Eukaryota</taxon>
        <taxon>Metazoa</taxon>
        <taxon>Ecdysozoa</taxon>
        <taxon>Nematoda</taxon>
        <taxon>Chromadorea</taxon>
        <taxon>Rhabditida</taxon>
        <taxon>Rhabditina</taxon>
        <taxon>Diplogasteromorpha</taxon>
        <taxon>Diplogasteroidea</taxon>
        <taxon>Neodiplogasteridae</taxon>
        <taxon>Pristionchus</taxon>
    </lineage>
</organism>
<dbReference type="GO" id="GO:0012505">
    <property type="term" value="C:endomembrane system"/>
    <property type="evidence" value="ECO:0007669"/>
    <property type="project" value="UniProtKB-SubCell"/>
</dbReference>
<comment type="subcellular location">
    <subcellularLocation>
        <location evidence="7">Endomembrane system</location>
        <topology evidence="7">Single-pass type I membrane protein</topology>
    </subcellularLocation>
</comment>
<evidence type="ECO:0000313" key="8">
    <source>
        <dbReference type="EnsemblMetazoa" id="PPA18912.1"/>
    </source>
</evidence>
<evidence type="ECO:0000256" key="7">
    <source>
        <dbReference type="ARBA" id="ARBA00046288"/>
    </source>
</evidence>
<name>A0A2A6B3C9_PRIPA</name>
<keyword evidence="5" id="KW-1015">Disulfide bond</keyword>
<evidence type="ECO:0000256" key="4">
    <source>
        <dbReference type="ARBA" id="ARBA00023136"/>
    </source>
</evidence>
<sequence length="270" mass="30836">MHRAIIACCLAFLPWLVEADEVGSSDSEGTLEWNLARKEKPVEEESTRDTFNYCKTKAMDGQCQEQCRTPGCLFDMGDCSYPHCDELDCPKDGAGPVDCHIYCLLGRRRLNADERQYVLVSFPRMHPSTFLEIFEESEYRIQRESREYGRKQLSTVAMLTGLTGTNHTAIWGHANGSMKLYCHRPLAAHTVALFRVYSSIALHVYHPDLSIIERLGTTEQLGRAVPMILTREQYQSFDVNAIWMHRAILRDKRLKDLNIIDGDDINDSAE</sequence>
<evidence type="ECO:0000256" key="3">
    <source>
        <dbReference type="ARBA" id="ARBA00022989"/>
    </source>
</evidence>
<keyword evidence="3" id="KW-1133">Transmembrane helix</keyword>
<evidence type="ECO:0000256" key="1">
    <source>
        <dbReference type="ARBA" id="ARBA00022692"/>
    </source>
</evidence>
<dbReference type="Pfam" id="PF00066">
    <property type="entry name" value="Notch"/>
    <property type="match status" value="1"/>
</dbReference>
<keyword evidence="4" id="KW-0472">Membrane</keyword>
<protein>
    <submittedName>
        <fullName evidence="8">LNR domain-containing protein</fullName>
    </submittedName>
</protein>
<accession>A0A2A6B3C9</accession>
<keyword evidence="2" id="KW-0677">Repeat</keyword>
<accession>A0A8R1UE31</accession>
<dbReference type="SUPFAM" id="SSF90193">
    <property type="entry name" value="Notch domain"/>
    <property type="match status" value="1"/>
</dbReference>
<dbReference type="Proteomes" id="UP000005239">
    <property type="component" value="Unassembled WGS sequence"/>
</dbReference>
<dbReference type="Gene3D" id="4.10.470.20">
    <property type="match status" value="1"/>
</dbReference>
<reference evidence="9" key="1">
    <citation type="journal article" date="2008" name="Nat. Genet.">
        <title>The Pristionchus pacificus genome provides a unique perspective on nematode lifestyle and parasitism.</title>
        <authorList>
            <person name="Dieterich C."/>
            <person name="Clifton S.W."/>
            <person name="Schuster L.N."/>
            <person name="Chinwalla A."/>
            <person name="Delehaunty K."/>
            <person name="Dinkelacker I."/>
            <person name="Fulton L."/>
            <person name="Fulton R."/>
            <person name="Godfrey J."/>
            <person name="Minx P."/>
            <person name="Mitreva M."/>
            <person name="Roeseler W."/>
            <person name="Tian H."/>
            <person name="Witte H."/>
            <person name="Yang S.P."/>
            <person name="Wilson R.K."/>
            <person name="Sommer R.J."/>
        </authorList>
    </citation>
    <scope>NUCLEOTIDE SEQUENCE [LARGE SCALE GENOMIC DNA]</scope>
    <source>
        <strain evidence="9">PS312</strain>
    </source>
</reference>
<dbReference type="SMART" id="SM00004">
    <property type="entry name" value="NL"/>
    <property type="match status" value="1"/>
</dbReference>
<dbReference type="InterPro" id="IPR035993">
    <property type="entry name" value="Notch-like_dom_sf"/>
</dbReference>
<evidence type="ECO:0000313" key="9">
    <source>
        <dbReference type="Proteomes" id="UP000005239"/>
    </source>
</evidence>
<keyword evidence="9" id="KW-1185">Reference proteome</keyword>
<keyword evidence="6" id="KW-0325">Glycoprotein</keyword>
<dbReference type="EnsemblMetazoa" id="PPA18912.1">
    <property type="protein sequence ID" value="PPA18912.1"/>
    <property type="gene ID" value="WBGene00108466"/>
</dbReference>
<gene>
    <name evidence="8" type="primary">WBGene00108466</name>
</gene>
<evidence type="ECO:0000256" key="2">
    <source>
        <dbReference type="ARBA" id="ARBA00022737"/>
    </source>
</evidence>
<proteinExistence type="predicted"/>
<evidence type="ECO:0000256" key="6">
    <source>
        <dbReference type="ARBA" id="ARBA00023180"/>
    </source>
</evidence>
<reference evidence="8" key="2">
    <citation type="submission" date="2022-06" db="UniProtKB">
        <authorList>
            <consortium name="EnsemblMetazoa"/>
        </authorList>
    </citation>
    <scope>IDENTIFICATION</scope>
    <source>
        <strain evidence="8">PS312</strain>
    </source>
</reference>
<dbReference type="InterPro" id="IPR000800">
    <property type="entry name" value="Notch_dom"/>
</dbReference>
<evidence type="ECO:0000256" key="5">
    <source>
        <dbReference type="ARBA" id="ARBA00023157"/>
    </source>
</evidence>